<feature type="transmembrane region" description="Helical" evidence="8">
    <location>
        <begin position="38"/>
        <end position="58"/>
    </location>
</feature>
<evidence type="ECO:0000256" key="2">
    <source>
        <dbReference type="ARBA" id="ARBA00022448"/>
    </source>
</evidence>
<accession>A0AA43XMF5</accession>
<keyword evidence="8" id="KW-1003">Cell membrane</keyword>
<comment type="function">
    <text evidence="8">Part of a membrane-bound complex that couples electron transfer with translocation of ions across the membrane.</text>
</comment>
<evidence type="ECO:0000256" key="7">
    <source>
        <dbReference type="ARBA" id="ARBA00023136"/>
    </source>
</evidence>
<organism evidence="9 10">
    <name type="scientific">Isachenkonia alkalipeptolytica</name>
    <dbReference type="NCBI Taxonomy" id="2565777"/>
    <lineage>
        <taxon>Bacteria</taxon>
        <taxon>Bacillati</taxon>
        <taxon>Bacillota</taxon>
        <taxon>Clostridia</taxon>
        <taxon>Eubacteriales</taxon>
        <taxon>Clostridiaceae</taxon>
        <taxon>Isachenkonia</taxon>
    </lineage>
</organism>
<evidence type="ECO:0000256" key="4">
    <source>
        <dbReference type="ARBA" id="ARBA00022967"/>
    </source>
</evidence>
<evidence type="ECO:0000256" key="3">
    <source>
        <dbReference type="ARBA" id="ARBA00022692"/>
    </source>
</evidence>
<feature type="transmembrane region" description="Helical" evidence="8">
    <location>
        <begin position="96"/>
        <end position="114"/>
    </location>
</feature>
<name>A0AA43XMF5_9CLOT</name>
<dbReference type="GO" id="GO:0005886">
    <property type="term" value="C:plasma membrane"/>
    <property type="evidence" value="ECO:0007669"/>
    <property type="project" value="UniProtKB-SubCell"/>
</dbReference>
<keyword evidence="3 8" id="KW-0812">Transmembrane</keyword>
<evidence type="ECO:0000313" key="9">
    <source>
        <dbReference type="EMBL" id="NBG88959.1"/>
    </source>
</evidence>
<keyword evidence="5 8" id="KW-0249">Electron transport</keyword>
<evidence type="ECO:0000313" key="10">
    <source>
        <dbReference type="Proteomes" id="UP000449710"/>
    </source>
</evidence>
<comment type="subcellular location">
    <subcellularLocation>
        <location evidence="8">Cell membrane</location>
        <topology evidence="8">Multi-pass membrane protein</topology>
    </subcellularLocation>
    <subcellularLocation>
        <location evidence="1">Endomembrane system</location>
        <topology evidence="1">Multi-pass membrane protein</topology>
    </subcellularLocation>
</comment>
<comment type="similarity">
    <text evidence="8">Belongs to the NqrDE/RnfAE family.</text>
</comment>
<dbReference type="EMBL" id="SUMG01000014">
    <property type="protein sequence ID" value="NBG88959.1"/>
    <property type="molecule type" value="Genomic_DNA"/>
</dbReference>
<dbReference type="Proteomes" id="UP000449710">
    <property type="component" value="Unassembled WGS sequence"/>
</dbReference>
<feature type="transmembrane region" description="Helical" evidence="8">
    <location>
        <begin position="135"/>
        <end position="157"/>
    </location>
</feature>
<reference evidence="9 10" key="1">
    <citation type="submission" date="2019-04" db="EMBL/GenBank/DDBJ databases">
        <title>Isachenkonia alkalipeptolytica gen. nov. sp. nov. a new anaerobic, alkiliphilic organothrophic bacterium capable to reduce synthesized ferrihydrite isolated from a soda lake.</title>
        <authorList>
            <person name="Toshchakov S.V."/>
            <person name="Zavarzina D.G."/>
            <person name="Zhilina T.N."/>
            <person name="Kostrikina N.A."/>
            <person name="Kublanov I.V."/>
        </authorList>
    </citation>
    <scope>NUCLEOTIDE SEQUENCE [LARGE SCALE GENOMIC DNA]</scope>
    <source>
        <strain evidence="9 10">Z-1701</strain>
    </source>
</reference>
<dbReference type="PANTHER" id="PTHR30586:SF0">
    <property type="entry name" value="ION-TRANSLOCATING OXIDOREDUCTASE COMPLEX SUBUNIT E"/>
    <property type="match status" value="1"/>
</dbReference>
<dbReference type="GO" id="GO:0012505">
    <property type="term" value="C:endomembrane system"/>
    <property type="evidence" value="ECO:0007669"/>
    <property type="project" value="UniProtKB-SubCell"/>
</dbReference>
<dbReference type="AlphaFoldDB" id="A0AA43XMF5"/>
<proteinExistence type="inferred from homology"/>
<evidence type="ECO:0000256" key="6">
    <source>
        <dbReference type="ARBA" id="ARBA00022989"/>
    </source>
</evidence>
<feature type="transmembrane region" description="Helical" evidence="8">
    <location>
        <begin position="177"/>
        <end position="194"/>
    </location>
</feature>
<dbReference type="PIRSF" id="PIRSF006102">
    <property type="entry name" value="NQR_DE"/>
    <property type="match status" value="1"/>
</dbReference>
<keyword evidence="2 8" id="KW-0813">Transport</keyword>
<keyword evidence="6 8" id="KW-1133">Transmembrane helix</keyword>
<comment type="caution">
    <text evidence="9">The sequence shown here is derived from an EMBL/GenBank/DDBJ whole genome shotgun (WGS) entry which is preliminary data.</text>
</comment>
<gene>
    <name evidence="8" type="primary">rnfE</name>
    <name evidence="9" type="ORF">ISALK_10655</name>
</gene>
<dbReference type="InterPro" id="IPR003667">
    <property type="entry name" value="NqrDE/RnfAE"/>
</dbReference>
<dbReference type="EC" id="7.-.-.-" evidence="8"/>
<comment type="subunit">
    <text evidence="8">The complex is composed of six subunits: RnfA, RnfB, RnfC, RnfD, RnfE and RnfG.</text>
</comment>
<dbReference type="HAMAP" id="MF_00478">
    <property type="entry name" value="RsxE_RnfE"/>
    <property type="match status" value="1"/>
</dbReference>
<sequence>MNMGNIVSNGIVKENPVFIQFLGMCPVLAVTGTATNGLGMGLATTAVLLGSNTVIALMKNFIPDKIRIPSFIVVIATFVTMIGMVMNAYLPDLYDALGIFIPLIVVNCLILGRAESFASKNSTPSSIVDGISMGLGFTLALVVLGAVRELFGSGAIFGVELLGEAYPAMGIMVQPPGAFLALGLLTALFNVVIVKRIK</sequence>
<dbReference type="NCBIfam" id="NF009070">
    <property type="entry name" value="PRK12405.1"/>
    <property type="match status" value="1"/>
</dbReference>
<keyword evidence="4 8" id="KW-1278">Translocase</keyword>
<dbReference type="NCBIfam" id="TIGR01948">
    <property type="entry name" value="rnfE"/>
    <property type="match status" value="1"/>
</dbReference>
<keyword evidence="7 8" id="KW-0472">Membrane</keyword>
<evidence type="ECO:0000256" key="8">
    <source>
        <dbReference type="HAMAP-Rule" id="MF_00478"/>
    </source>
</evidence>
<keyword evidence="10" id="KW-1185">Reference proteome</keyword>
<protein>
    <recommendedName>
        <fullName evidence="8">Ion-translocating oxidoreductase complex subunit E</fullName>
        <ecNumber evidence="8">7.-.-.-</ecNumber>
    </recommendedName>
    <alternativeName>
        <fullName evidence="8">Rnf electron transport complex subunit E</fullName>
    </alternativeName>
</protein>
<dbReference type="Pfam" id="PF02508">
    <property type="entry name" value="Rnf-Nqr"/>
    <property type="match status" value="1"/>
</dbReference>
<feature type="transmembrane region" description="Helical" evidence="8">
    <location>
        <begin position="70"/>
        <end position="90"/>
    </location>
</feature>
<dbReference type="RefSeq" id="WP_160722134.1">
    <property type="nucleotide sequence ID" value="NZ_SUMG01000014.1"/>
</dbReference>
<evidence type="ECO:0000256" key="5">
    <source>
        <dbReference type="ARBA" id="ARBA00022982"/>
    </source>
</evidence>
<evidence type="ECO:0000256" key="1">
    <source>
        <dbReference type="ARBA" id="ARBA00004127"/>
    </source>
</evidence>
<dbReference type="InterPro" id="IPR010968">
    <property type="entry name" value="RnfE"/>
</dbReference>
<dbReference type="GO" id="GO:0022900">
    <property type="term" value="P:electron transport chain"/>
    <property type="evidence" value="ECO:0007669"/>
    <property type="project" value="UniProtKB-UniRule"/>
</dbReference>
<dbReference type="PANTHER" id="PTHR30586">
    <property type="entry name" value="ELECTRON TRANSPORT COMPLEX PROTEIN RNFE"/>
    <property type="match status" value="1"/>
</dbReference>